<evidence type="ECO:0000313" key="1">
    <source>
        <dbReference type="EMBL" id="MDI5970001.1"/>
    </source>
</evidence>
<comment type="caution">
    <text evidence="1">The sequence shown here is derived from an EMBL/GenBank/DDBJ whole genome shotgun (WGS) entry which is preliminary data.</text>
</comment>
<dbReference type="EC" id="3.1.3.-" evidence="1"/>
<gene>
    <name evidence="1" type="ORF">POF50_011735</name>
</gene>
<dbReference type="InterPro" id="IPR013078">
    <property type="entry name" value="His_Pase_superF_clade-1"/>
</dbReference>
<dbReference type="CDD" id="cd07067">
    <property type="entry name" value="HP_PGM_like"/>
    <property type="match status" value="1"/>
</dbReference>
<dbReference type="InterPro" id="IPR029033">
    <property type="entry name" value="His_PPase_superfam"/>
</dbReference>
<dbReference type="InterPro" id="IPR050275">
    <property type="entry name" value="PGM_Phosphatase"/>
</dbReference>
<dbReference type="Pfam" id="PF00300">
    <property type="entry name" value="His_Phos_1"/>
    <property type="match status" value="1"/>
</dbReference>
<dbReference type="PANTHER" id="PTHR48100">
    <property type="entry name" value="BROAD-SPECIFICITY PHOSPHATASE YOR283W-RELATED"/>
    <property type="match status" value="1"/>
</dbReference>
<organism evidence="1">
    <name type="scientific">Streptantibioticus silvisoli</name>
    <dbReference type="NCBI Taxonomy" id="2705255"/>
    <lineage>
        <taxon>Bacteria</taxon>
        <taxon>Bacillati</taxon>
        <taxon>Actinomycetota</taxon>
        <taxon>Actinomycetes</taxon>
        <taxon>Kitasatosporales</taxon>
        <taxon>Streptomycetaceae</taxon>
        <taxon>Streptantibioticus</taxon>
    </lineage>
</organism>
<sequence>MEHVGATPGMAAVYAVRHGQSVANVLFAEAVRAGDGAGAGGGGPVVAGGDAAVPLSAAGREQAAGLRAWVRDAGIDLVVTSPYARARQTWELMAGESTAPVVVDERLRDRETGVFELMTPAAVAARAPQESARRELLGDWYYRPPGGESLADVVLRVRDFVRDASTAAAGRRVLVVAHDAVVLSLRHVFDGFGAPLPDPALAVPNASVSHWVPDGSGGMRLASFGVTRP</sequence>
<dbReference type="SUPFAM" id="SSF53254">
    <property type="entry name" value="Phosphoglycerate mutase-like"/>
    <property type="match status" value="1"/>
</dbReference>
<dbReference type="RefSeq" id="WP_271314650.1">
    <property type="nucleotide sequence ID" value="NZ_JABXJJ020000013.1"/>
</dbReference>
<protein>
    <submittedName>
        <fullName evidence="1">Histidine phosphatase family protein</fullName>
        <ecNumber evidence="1">3.1.3.-</ecNumber>
    </submittedName>
</protein>
<dbReference type="GO" id="GO:0005737">
    <property type="term" value="C:cytoplasm"/>
    <property type="evidence" value="ECO:0007669"/>
    <property type="project" value="TreeGrafter"/>
</dbReference>
<proteinExistence type="predicted"/>
<dbReference type="Gene3D" id="3.40.50.1240">
    <property type="entry name" value="Phosphoglycerate mutase-like"/>
    <property type="match status" value="1"/>
</dbReference>
<dbReference type="PANTHER" id="PTHR48100:SF1">
    <property type="entry name" value="HISTIDINE PHOSPHATASE FAMILY PROTEIN-RELATED"/>
    <property type="match status" value="1"/>
</dbReference>
<dbReference type="GO" id="GO:0016791">
    <property type="term" value="F:phosphatase activity"/>
    <property type="evidence" value="ECO:0007669"/>
    <property type="project" value="TreeGrafter"/>
</dbReference>
<name>A0AA90JXC0_9ACTN</name>
<dbReference type="AlphaFoldDB" id="A0AA90JXC0"/>
<keyword evidence="1" id="KW-0378">Hydrolase</keyword>
<dbReference type="EMBL" id="JABXJJ020000013">
    <property type="protein sequence ID" value="MDI5970001.1"/>
    <property type="molecule type" value="Genomic_DNA"/>
</dbReference>
<accession>A0AA90JXC0</accession>
<dbReference type="SMART" id="SM00855">
    <property type="entry name" value="PGAM"/>
    <property type="match status" value="1"/>
</dbReference>
<reference evidence="1" key="1">
    <citation type="submission" date="2023-05" db="EMBL/GenBank/DDBJ databases">
        <title>Streptantibioticus silvisoli sp. nov., acidotolerant actinomycetes 1 from pine litter.</title>
        <authorList>
            <person name="Swiecimska M."/>
            <person name="Golinska P."/>
            <person name="Sangal V."/>
            <person name="Wachnowicz B."/>
            <person name="Goodfellow M."/>
        </authorList>
    </citation>
    <scope>NUCLEOTIDE SEQUENCE</scope>
    <source>
        <strain evidence="1">SL13</strain>
    </source>
</reference>